<protein>
    <submittedName>
        <fullName evidence="6">Glycosyltransferase</fullName>
        <ecNumber evidence="6">2.4.-.-</ecNumber>
    </submittedName>
</protein>
<comment type="caution">
    <text evidence="6">The sequence shown here is derived from an EMBL/GenBank/DDBJ whole genome shotgun (WGS) entry which is preliminary data.</text>
</comment>
<reference evidence="6" key="1">
    <citation type="journal article" date="2021" name="PeerJ">
        <title>Extensive microbial diversity within the chicken gut microbiome revealed by metagenomics and culture.</title>
        <authorList>
            <person name="Gilroy R."/>
            <person name="Ravi A."/>
            <person name="Getino M."/>
            <person name="Pursley I."/>
            <person name="Horton D.L."/>
            <person name="Alikhan N.F."/>
            <person name="Baker D."/>
            <person name="Gharbi K."/>
            <person name="Hall N."/>
            <person name="Watson M."/>
            <person name="Adriaenssens E.M."/>
            <person name="Foster-Nyarko E."/>
            <person name="Jarju S."/>
            <person name="Secka A."/>
            <person name="Antonio M."/>
            <person name="Oren A."/>
            <person name="Chaudhuri R.R."/>
            <person name="La Ragione R."/>
            <person name="Hildebrand F."/>
            <person name="Pallen M.J."/>
        </authorList>
    </citation>
    <scope>NUCLEOTIDE SEQUENCE</scope>
    <source>
        <strain evidence="6">1068</strain>
    </source>
</reference>
<name>A0A9D2FQH0_9FIRM</name>
<dbReference type="Gene3D" id="3.40.50.2000">
    <property type="entry name" value="Glycogen Phosphorylase B"/>
    <property type="match status" value="1"/>
</dbReference>
<dbReference type="PANTHER" id="PTHR43025">
    <property type="entry name" value="MONOGALACTOSYLDIACYLGLYCEROL SYNTHASE"/>
    <property type="match status" value="1"/>
</dbReference>
<evidence type="ECO:0000256" key="2">
    <source>
        <dbReference type="ARBA" id="ARBA00022676"/>
    </source>
</evidence>
<organism evidence="6 7">
    <name type="scientific">Candidatus Blautia pullicola</name>
    <dbReference type="NCBI Taxonomy" id="2838498"/>
    <lineage>
        <taxon>Bacteria</taxon>
        <taxon>Bacillati</taxon>
        <taxon>Bacillota</taxon>
        <taxon>Clostridia</taxon>
        <taxon>Lachnospirales</taxon>
        <taxon>Lachnospiraceae</taxon>
        <taxon>Blautia</taxon>
    </lineage>
</organism>
<dbReference type="GO" id="GO:0016758">
    <property type="term" value="F:hexosyltransferase activity"/>
    <property type="evidence" value="ECO:0007669"/>
    <property type="project" value="InterPro"/>
</dbReference>
<keyword evidence="2 6" id="KW-0328">Glycosyltransferase</keyword>
<evidence type="ECO:0000313" key="6">
    <source>
        <dbReference type="EMBL" id="HIZ64781.1"/>
    </source>
</evidence>
<dbReference type="GO" id="GO:0009247">
    <property type="term" value="P:glycolipid biosynthetic process"/>
    <property type="evidence" value="ECO:0007669"/>
    <property type="project" value="InterPro"/>
</dbReference>
<feature type="domain" description="Diacylglycerol glucosyltransferase N-terminal" evidence="5">
    <location>
        <begin position="14"/>
        <end position="179"/>
    </location>
</feature>
<sequence>MKVLILSCRTGGGHDAAGMAMKEELNARGHEAVLFDYLTLAGQKVSDRVGDIYVNTVKKMPHVFGAVYQLGMVVSRITRKSPVYYVNSKMGKYMEAYLEEEQFDAILMPHLYPAETITYMKRKGAKLPLTVAIMTDYTCIPFWEETECDYYIVPHEELIKSCVKRGIPKEKLVPLGIPVSRRFRQRADKEKARVYLNFPKDRKICLLMGGSMGAGDLERLTEKLLEQAGEDYAVAVVCGSNKKIFLGLKKKYKDRENLYIIGKTNQMEVYMKACDIIYTKPGGLTSTEAAVSGIPIIHTAPIPGCESANRRFFVRQGMSLAPRTTEAQVREGIRLLDDKERVEAMKKAQKACIKGDSGKRIADFLEDQVYSCPEVYKDNTAEYKNTMV</sequence>
<dbReference type="AlphaFoldDB" id="A0A9D2FQH0"/>
<evidence type="ECO:0000259" key="5">
    <source>
        <dbReference type="Pfam" id="PF06925"/>
    </source>
</evidence>
<dbReference type="GO" id="GO:0016020">
    <property type="term" value="C:membrane"/>
    <property type="evidence" value="ECO:0007669"/>
    <property type="project" value="GOC"/>
</dbReference>
<feature type="domain" description="Glycosyl transferase family 1" evidence="4">
    <location>
        <begin position="223"/>
        <end position="350"/>
    </location>
</feature>
<dbReference type="InterPro" id="IPR009695">
    <property type="entry name" value="Diacylglyc_glucosyltr_N"/>
</dbReference>
<evidence type="ECO:0000259" key="4">
    <source>
        <dbReference type="Pfam" id="PF00534"/>
    </source>
</evidence>
<dbReference type="InterPro" id="IPR050519">
    <property type="entry name" value="Glycosyltransf_28_UgtP"/>
</dbReference>
<dbReference type="Proteomes" id="UP000824056">
    <property type="component" value="Unassembled WGS sequence"/>
</dbReference>
<dbReference type="Pfam" id="PF06925">
    <property type="entry name" value="MGDG_synth"/>
    <property type="match status" value="1"/>
</dbReference>
<dbReference type="SUPFAM" id="SSF53756">
    <property type="entry name" value="UDP-Glycosyltransferase/glycogen phosphorylase"/>
    <property type="match status" value="1"/>
</dbReference>
<dbReference type="EC" id="2.4.-.-" evidence="6"/>
<dbReference type="InterPro" id="IPR001296">
    <property type="entry name" value="Glyco_trans_1"/>
</dbReference>
<dbReference type="PANTHER" id="PTHR43025:SF3">
    <property type="entry name" value="MONOGALACTOSYLDIACYLGLYCEROL SYNTHASE 1, CHLOROPLASTIC"/>
    <property type="match status" value="1"/>
</dbReference>
<gene>
    <name evidence="6" type="ORF">H9809_02565</name>
</gene>
<comment type="similarity">
    <text evidence="1">Belongs to the glycosyltransferase 28 family.</text>
</comment>
<reference evidence="6" key="2">
    <citation type="submission" date="2021-04" db="EMBL/GenBank/DDBJ databases">
        <authorList>
            <person name="Gilroy R."/>
        </authorList>
    </citation>
    <scope>NUCLEOTIDE SEQUENCE</scope>
    <source>
        <strain evidence="6">1068</strain>
    </source>
</reference>
<evidence type="ECO:0000256" key="3">
    <source>
        <dbReference type="ARBA" id="ARBA00022679"/>
    </source>
</evidence>
<accession>A0A9D2FQH0</accession>
<evidence type="ECO:0000313" key="7">
    <source>
        <dbReference type="Proteomes" id="UP000824056"/>
    </source>
</evidence>
<evidence type="ECO:0000256" key="1">
    <source>
        <dbReference type="ARBA" id="ARBA00006962"/>
    </source>
</evidence>
<proteinExistence type="inferred from homology"/>
<keyword evidence="3 6" id="KW-0808">Transferase</keyword>
<dbReference type="EMBL" id="DXBG01000057">
    <property type="protein sequence ID" value="HIZ64781.1"/>
    <property type="molecule type" value="Genomic_DNA"/>
</dbReference>
<dbReference type="Pfam" id="PF00534">
    <property type="entry name" value="Glycos_transf_1"/>
    <property type="match status" value="1"/>
</dbReference>